<sequence length="712" mass="80589">MSPGILSIAQLLNPEEENLDARQEIAALRQILGAVPEGQQALVSPAVHCHLKTALHCDPPHPVASVALPLLALPVATVEYMVQLNRETTLERLFHHPRGATVEYPKTSSSGTVGHLFHVEADPSQWPECLPWKDFQYSHGLPGGATMNGSFKYTQLLVNSRGKPVCCQIQHKTCLGVKACQHAHPPEGFEGHTSATLEDIERVRAEQRKTCDAWSSPRCDIFLKTAAYITAVLHLGCRHPKQEPTCRTEQECEEFDKLQVQRRLFARGHFANKPCEGRIMYHKGNDDGNERKSTGLSCEHYSSYNSHHWADFNIDQAQYNIDYIAAVFTGNTQALARIEEPVAEENHGLLAPSIVHHLPDGKLQLLEMVPVTCAVKYRIWYPLEEDCADCPYVLVTSEGEHTNPILLPERTPMAVRRDILTLLKNLREDLLDITLRPVQRLKAEQDANLPEEEHYIRVILELNNNNLPVHEEDDEPGEPGERTHIIICIIFCRVYITRHTVAAHQHIFEELERIMTRRPPIIHYCHNIKTCAVKEPVRQLMRSLACIQHPDWDVTVNRIRNEGGKAGKDWLRDKETCRFQRSPLFAGKKATSRSPSDREGVHCTLLGGLLKGQQFDALKMWIQPTNQPTMSVVNTLKNLKRQDQLKTNRARTMEAHVAKHNDSMQKCHDALEKALQELCRIGDDAHQQRTTAIPLWDVHLAEARIAAQNGAQ</sequence>
<dbReference type="EMBL" id="JARKIE010000172">
    <property type="protein sequence ID" value="KAJ7671788.1"/>
    <property type="molecule type" value="Genomic_DNA"/>
</dbReference>
<evidence type="ECO:0000313" key="2">
    <source>
        <dbReference type="Proteomes" id="UP001221757"/>
    </source>
</evidence>
<organism evidence="1 2">
    <name type="scientific">Mycena rosella</name>
    <name type="common">Pink bonnet</name>
    <name type="synonym">Agaricus rosellus</name>
    <dbReference type="NCBI Taxonomy" id="1033263"/>
    <lineage>
        <taxon>Eukaryota</taxon>
        <taxon>Fungi</taxon>
        <taxon>Dikarya</taxon>
        <taxon>Basidiomycota</taxon>
        <taxon>Agaricomycotina</taxon>
        <taxon>Agaricomycetes</taxon>
        <taxon>Agaricomycetidae</taxon>
        <taxon>Agaricales</taxon>
        <taxon>Marasmiineae</taxon>
        <taxon>Mycenaceae</taxon>
        <taxon>Mycena</taxon>
    </lineage>
</organism>
<dbReference type="AlphaFoldDB" id="A0AAD7G6N1"/>
<gene>
    <name evidence="1" type="ORF">B0H17DRAFT_1208972</name>
</gene>
<keyword evidence="2" id="KW-1185">Reference proteome</keyword>
<evidence type="ECO:0000313" key="1">
    <source>
        <dbReference type="EMBL" id="KAJ7671788.1"/>
    </source>
</evidence>
<accession>A0AAD7G6N1</accession>
<protein>
    <submittedName>
        <fullName evidence="1">Uncharacterized protein</fullName>
    </submittedName>
</protein>
<dbReference type="Proteomes" id="UP001221757">
    <property type="component" value="Unassembled WGS sequence"/>
</dbReference>
<comment type="caution">
    <text evidence="1">The sequence shown here is derived from an EMBL/GenBank/DDBJ whole genome shotgun (WGS) entry which is preliminary data.</text>
</comment>
<name>A0AAD7G6N1_MYCRO</name>
<reference evidence="1" key="1">
    <citation type="submission" date="2023-03" db="EMBL/GenBank/DDBJ databases">
        <title>Massive genome expansion in bonnet fungi (Mycena s.s.) driven by repeated elements and novel gene families across ecological guilds.</title>
        <authorList>
            <consortium name="Lawrence Berkeley National Laboratory"/>
            <person name="Harder C.B."/>
            <person name="Miyauchi S."/>
            <person name="Viragh M."/>
            <person name="Kuo A."/>
            <person name="Thoen E."/>
            <person name="Andreopoulos B."/>
            <person name="Lu D."/>
            <person name="Skrede I."/>
            <person name="Drula E."/>
            <person name="Henrissat B."/>
            <person name="Morin E."/>
            <person name="Kohler A."/>
            <person name="Barry K."/>
            <person name="LaButti K."/>
            <person name="Morin E."/>
            <person name="Salamov A."/>
            <person name="Lipzen A."/>
            <person name="Mereny Z."/>
            <person name="Hegedus B."/>
            <person name="Baldrian P."/>
            <person name="Stursova M."/>
            <person name="Weitz H."/>
            <person name="Taylor A."/>
            <person name="Grigoriev I.V."/>
            <person name="Nagy L.G."/>
            <person name="Martin F."/>
            <person name="Kauserud H."/>
        </authorList>
    </citation>
    <scope>NUCLEOTIDE SEQUENCE</scope>
    <source>
        <strain evidence="1">CBHHK067</strain>
    </source>
</reference>
<proteinExistence type="predicted"/>